<reference evidence="13 14" key="1">
    <citation type="submission" date="2019-03" db="EMBL/GenBank/DDBJ databases">
        <title>Genomic Encyclopedia of Type Strains, Phase III (KMG-III): the genomes of soil and plant-associated and newly described type strains.</title>
        <authorList>
            <person name="Whitman W."/>
        </authorList>
    </citation>
    <scope>NUCLEOTIDE SEQUENCE [LARGE SCALE GENOMIC DNA]</scope>
    <source>
        <strain evidence="13 14">CECT 8301</strain>
    </source>
</reference>
<keyword evidence="6 8" id="KW-0472">Membrane</keyword>
<dbReference type="InterPro" id="IPR036942">
    <property type="entry name" value="Beta-barrel_TonB_sf"/>
</dbReference>
<dbReference type="InterPro" id="IPR023996">
    <property type="entry name" value="TonB-dep_OMP_SusC/RagA"/>
</dbReference>
<evidence type="ECO:0000256" key="6">
    <source>
        <dbReference type="ARBA" id="ARBA00023136"/>
    </source>
</evidence>
<dbReference type="PROSITE" id="PS52016">
    <property type="entry name" value="TONB_DEPENDENT_REC_3"/>
    <property type="match status" value="1"/>
</dbReference>
<dbReference type="Pfam" id="PF00593">
    <property type="entry name" value="TonB_dep_Rec_b-barrel"/>
    <property type="match status" value="1"/>
</dbReference>
<gene>
    <name evidence="13" type="ORF">DFQ06_3653</name>
</gene>
<dbReference type="InterPro" id="IPR039426">
    <property type="entry name" value="TonB-dep_rcpt-like"/>
</dbReference>
<feature type="domain" description="TonB-dependent receptor plug" evidence="12">
    <location>
        <begin position="115"/>
        <end position="235"/>
    </location>
</feature>
<evidence type="ECO:0000259" key="12">
    <source>
        <dbReference type="Pfam" id="PF07715"/>
    </source>
</evidence>
<dbReference type="FunFam" id="2.60.40.1120:FF:000003">
    <property type="entry name" value="Outer membrane protein Omp121"/>
    <property type="match status" value="1"/>
</dbReference>
<dbReference type="SUPFAM" id="SSF56935">
    <property type="entry name" value="Porins"/>
    <property type="match status" value="1"/>
</dbReference>
<feature type="signal peptide" evidence="10">
    <location>
        <begin position="1"/>
        <end position="22"/>
    </location>
</feature>
<evidence type="ECO:0000256" key="3">
    <source>
        <dbReference type="ARBA" id="ARBA00022452"/>
    </source>
</evidence>
<keyword evidence="5 9" id="KW-0798">TonB box</keyword>
<evidence type="ECO:0000256" key="9">
    <source>
        <dbReference type="RuleBase" id="RU003357"/>
    </source>
</evidence>
<dbReference type="InterPro" id="IPR023997">
    <property type="entry name" value="TonB-dep_OMP_SusC/RagA_CS"/>
</dbReference>
<dbReference type="NCBIfam" id="TIGR04056">
    <property type="entry name" value="OMP_RagA_SusC"/>
    <property type="match status" value="1"/>
</dbReference>
<keyword evidence="3 8" id="KW-1134">Transmembrane beta strand</keyword>
<dbReference type="EMBL" id="SORL01000013">
    <property type="protein sequence ID" value="TDY60038.1"/>
    <property type="molecule type" value="Genomic_DNA"/>
</dbReference>
<dbReference type="InterPro" id="IPR008969">
    <property type="entry name" value="CarboxyPept-like_regulatory"/>
</dbReference>
<organism evidence="13 14">
    <name type="scientific">Algibacter lectus</name>
    <dbReference type="NCBI Taxonomy" id="221126"/>
    <lineage>
        <taxon>Bacteria</taxon>
        <taxon>Pseudomonadati</taxon>
        <taxon>Bacteroidota</taxon>
        <taxon>Flavobacteriia</taxon>
        <taxon>Flavobacteriales</taxon>
        <taxon>Flavobacteriaceae</taxon>
        <taxon>Algibacter</taxon>
    </lineage>
</organism>
<dbReference type="Gene3D" id="2.40.170.20">
    <property type="entry name" value="TonB-dependent receptor, beta-barrel domain"/>
    <property type="match status" value="1"/>
</dbReference>
<dbReference type="Gene3D" id="2.170.130.10">
    <property type="entry name" value="TonB-dependent receptor, plug domain"/>
    <property type="match status" value="1"/>
</dbReference>
<dbReference type="Proteomes" id="UP000294824">
    <property type="component" value="Unassembled WGS sequence"/>
</dbReference>
<evidence type="ECO:0000259" key="11">
    <source>
        <dbReference type="Pfam" id="PF00593"/>
    </source>
</evidence>
<feature type="domain" description="TonB-dependent receptor-like beta-barrel" evidence="11">
    <location>
        <begin position="449"/>
        <end position="827"/>
    </location>
</feature>
<dbReference type="RefSeq" id="WP_133969163.1">
    <property type="nucleotide sequence ID" value="NZ_SORL01000013.1"/>
</dbReference>
<evidence type="ECO:0000256" key="2">
    <source>
        <dbReference type="ARBA" id="ARBA00022448"/>
    </source>
</evidence>
<dbReference type="Gene3D" id="2.60.40.1120">
    <property type="entry name" value="Carboxypeptidase-like, regulatory domain"/>
    <property type="match status" value="1"/>
</dbReference>
<dbReference type="AlphaFoldDB" id="A0A4R8M5G9"/>
<dbReference type="Pfam" id="PF07715">
    <property type="entry name" value="Plug"/>
    <property type="match status" value="1"/>
</dbReference>
<evidence type="ECO:0000256" key="4">
    <source>
        <dbReference type="ARBA" id="ARBA00022692"/>
    </source>
</evidence>
<protein>
    <submittedName>
        <fullName evidence="13">TonB-linked SusC/RagA family outer membrane protein</fullName>
    </submittedName>
</protein>
<accession>A0A4R8M5G9</accession>
<dbReference type="Pfam" id="PF13715">
    <property type="entry name" value="CarbopepD_reg_2"/>
    <property type="match status" value="1"/>
</dbReference>
<evidence type="ECO:0000313" key="14">
    <source>
        <dbReference type="Proteomes" id="UP000294824"/>
    </source>
</evidence>
<dbReference type="InterPro" id="IPR012910">
    <property type="entry name" value="Plug_dom"/>
</dbReference>
<comment type="similarity">
    <text evidence="8 9">Belongs to the TonB-dependent receptor family.</text>
</comment>
<name>A0A4R8M5G9_9FLAO</name>
<evidence type="ECO:0000313" key="13">
    <source>
        <dbReference type="EMBL" id="TDY60038.1"/>
    </source>
</evidence>
<sequence>MKKKFSGILTLLLAFVVQLTFAQEKTISGTVSDDSGLPLPGATVLVKGTSTGTSTDFDGAYAIKANQGAVLVISFVGYASTEVKVGQSNTVNVTMQEDAAALEEVVIVGYGTSTKQAFSGSIKEIKAGVLEAKTFSNVSQALAGEVAGVNVINTSGQPGTVATIRIRGFGSVNGNRDPLYVVDGVPMTTSSFDSDGDRFDNGSLNSINPSDIETTTVLKDATATAIYGARGANGVILITTKSGKKGTSSVEVDVKTGVNVQLIPRYDVIDSANEYVELSWMAMGNRTLSFDPNNDAVAYANEYLYSARGINSEYNNYNVNNVSELIDPATGKVRAGVTTKYTPEDWADYGFQASFLTEANLKMSGGTEKTKYFSSFGYLDQKGFLKNSSYKRYSARLNVNHKPKEWLTATANLGYTYGETLANGQSEDSGSVFWFSDNIPSIYPLFTRDSDGNTIPDTKYGGNQYDYGVNRGFGGLTNAIADSQYDQDGNNRHSVNGSFSMKFDITKNLTYETRYGVQYYNRVRNVINNPFYGSAAGQSGSLFKVNTTDITQNLLNLLRYSNTFGSHSISILAAHETNKNKYEYATVSKSNVVNLQNGLDQANNYVVSSSPPTGYRLQRSIESYFAQANYNFANTYYLTGSIRRDGSSRFFKDKWGTFGSVGASWVMSNEKFLKGSNSINFLKLKASYGLVGDEAGADYYSGQNTYEINNLLGGISLVPNSIQDPNLTWETSKMFQTGIEFTAFNNVVDANIDYYVKNTDDLVFDKRLAPSSSESLITVNDGSLVNRGLEFDITTHIIDKADYSLDFAFNGEILNNELTQMPIETATGLEKTLDQSGNYGRSKGHSLYDFYIREWAGVDTANGDPLWNQYYFDANGNDVVDSGESIASLSQYQNDNPNNTDIKKTTTNVYADATQKYTGHSAIPDIRGAFRLNARIKDFTISTQFAYSLGGYGYDAAYARLVSNDQAGSNNWSTDIRDSWKAPGDVTNVPKLISDVNTQVNSTSSRFITSTDYISLNNARIGYNLPSRFLVNNTIKSINLWVSGDNLFINSARAGFNPNTSETGATTSYTYAPLSTITVGARIKF</sequence>
<keyword evidence="10" id="KW-0732">Signal</keyword>
<evidence type="ECO:0000256" key="7">
    <source>
        <dbReference type="ARBA" id="ARBA00023237"/>
    </source>
</evidence>
<comment type="subcellular location">
    <subcellularLocation>
        <location evidence="1 8">Cell outer membrane</location>
        <topology evidence="1 8">Multi-pass membrane protein</topology>
    </subcellularLocation>
</comment>
<dbReference type="InterPro" id="IPR000531">
    <property type="entry name" value="Beta-barrel_TonB"/>
</dbReference>
<dbReference type="NCBIfam" id="TIGR04057">
    <property type="entry name" value="SusC_RagA_signa"/>
    <property type="match status" value="1"/>
</dbReference>
<keyword evidence="14" id="KW-1185">Reference proteome</keyword>
<keyword evidence="4 8" id="KW-0812">Transmembrane</keyword>
<evidence type="ECO:0000256" key="10">
    <source>
        <dbReference type="SAM" id="SignalP"/>
    </source>
</evidence>
<feature type="chain" id="PRO_5020398106" evidence="10">
    <location>
        <begin position="23"/>
        <end position="1085"/>
    </location>
</feature>
<keyword evidence="7 8" id="KW-0998">Cell outer membrane</keyword>
<proteinExistence type="inferred from homology"/>
<evidence type="ECO:0000256" key="5">
    <source>
        <dbReference type="ARBA" id="ARBA00023077"/>
    </source>
</evidence>
<dbReference type="GO" id="GO:0009279">
    <property type="term" value="C:cell outer membrane"/>
    <property type="evidence" value="ECO:0007669"/>
    <property type="project" value="UniProtKB-SubCell"/>
</dbReference>
<comment type="caution">
    <text evidence="13">The sequence shown here is derived from an EMBL/GenBank/DDBJ whole genome shotgun (WGS) entry which is preliminary data.</text>
</comment>
<dbReference type="SUPFAM" id="SSF49464">
    <property type="entry name" value="Carboxypeptidase regulatory domain-like"/>
    <property type="match status" value="1"/>
</dbReference>
<dbReference type="InterPro" id="IPR037066">
    <property type="entry name" value="Plug_dom_sf"/>
</dbReference>
<keyword evidence="2 8" id="KW-0813">Transport</keyword>
<evidence type="ECO:0000256" key="1">
    <source>
        <dbReference type="ARBA" id="ARBA00004571"/>
    </source>
</evidence>
<evidence type="ECO:0000256" key="8">
    <source>
        <dbReference type="PROSITE-ProRule" id="PRU01360"/>
    </source>
</evidence>